<dbReference type="EMBL" id="JAXCGZ010011790">
    <property type="protein sequence ID" value="KAK7074131.1"/>
    <property type="molecule type" value="Genomic_DNA"/>
</dbReference>
<dbReference type="Proteomes" id="UP001381693">
    <property type="component" value="Unassembled WGS sequence"/>
</dbReference>
<feature type="non-terminal residue" evidence="1">
    <location>
        <position position="78"/>
    </location>
</feature>
<dbReference type="AlphaFoldDB" id="A0AAN8WXD5"/>
<name>A0AAN8WXD5_HALRR</name>
<keyword evidence="2" id="KW-1185">Reference proteome</keyword>
<sequence length="78" mass="8861">MDYSVVHNSNCYSPRSNGFIEFEDNINVDSPPKSLKFYFGSESTDFKLQNDLQIKHNIPSVDAMDNVHDITLKGPQIP</sequence>
<reference evidence="1 2" key="1">
    <citation type="submission" date="2023-11" db="EMBL/GenBank/DDBJ databases">
        <title>Halocaridina rubra genome assembly.</title>
        <authorList>
            <person name="Smith C."/>
        </authorList>
    </citation>
    <scope>NUCLEOTIDE SEQUENCE [LARGE SCALE GENOMIC DNA]</scope>
    <source>
        <strain evidence="1">EP-1</strain>
        <tissue evidence="1">Whole</tissue>
    </source>
</reference>
<proteinExistence type="predicted"/>
<comment type="caution">
    <text evidence="1">The sequence shown here is derived from an EMBL/GenBank/DDBJ whole genome shotgun (WGS) entry which is preliminary data.</text>
</comment>
<evidence type="ECO:0000313" key="2">
    <source>
        <dbReference type="Proteomes" id="UP001381693"/>
    </source>
</evidence>
<evidence type="ECO:0000313" key="1">
    <source>
        <dbReference type="EMBL" id="KAK7074131.1"/>
    </source>
</evidence>
<gene>
    <name evidence="1" type="ORF">SK128_012790</name>
</gene>
<protein>
    <submittedName>
        <fullName evidence="1">Uncharacterized protein</fullName>
    </submittedName>
</protein>
<organism evidence="1 2">
    <name type="scientific">Halocaridina rubra</name>
    <name type="common">Hawaiian red shrimp</name>
    <dbReference type="NCBI Taxonomy" id="373956"/>
    <lineage>
        <taxon>Eukaryota</taxon>
        <taxon>Metazoa</taxon>
        <taxon>Ecdysozoa</taxon>
        <taxon>Arthropoda</taxon>
        <taxon>Crustacea</taxon>
        <taxon>Multicrustacea</taxon>
        <taxon>Malacostraca</taxon>
        <taxon>Eumalacostraca</taxon>
        <taxon>Eucarida</taxon>
        <taxon>Decapoda</taxon>
        <taxon>Pleocyemata</taxon>
        <taxon>Caridea</taxon>
        <taxon>Atyoidea</taxon>
        <taxon>Atyidae</taxon>
        <taxon>Halocaridina</taxon>
    </lineage>
</organism>
<accession>A0AAN8WXD5</accession>